<evidence type="ECO:0000313" key="5">
    <source>
        <dbReference type="EMBL" id="CEF61108.1"/>
    </source>
</evidence>
<accession>A0A090MS79</accession>
<name>A0A090MS79_STRRB</name>
<dbReference type="WBParaSite" id="SRAE_0000023800.1">
    <property type="protein sequence ID" value="SRAE_0000023800.1"/>
    <property type="gene ID" value="WBGene00255978"/>
</dbReference>
<dbReference type="PROSITE" id="PS50196">
    <property type="entry name" value="RANBD1"/>
    <property type="match status" value="1"/>
</dbReference>
<dbReference type="CTD" id="36373476"/>
<dbReference type="SUPFAM" id="SSF50729">
    <property type="entry name" value="PH domain-like"/>
    <property type="match status" value="1"/>
</dbReference>
<dbReference type="RefSeq" id="XP_024500317.1">
    <property type="nucleotide sequence ID" value="XM_024646101.1"/>
</dbReference>
<evidence type="ECO:0000256" key="2">
    <source>
        <dbReference type="ARBA" id="ARBA00023242"/>
    </source>
</evidence>
<comment type="subcellular location">
    <subcellularLocation>
        <location evidence="1">Nucleus</location>
    </subcellularLocation>
</comment>
<evidence type="ECO:0000256" key="1">
    <source>
        <dbReference type="ARBA" id="ARBA00004123"/>
    </source>
</evidence>
<organism evidence="5">
    <name type="scientific">Strongyloides ratti</name>
    <name type="common">Parasitic roundworm</name>
    <dbReference type="NCBI Taxonomy" id="34506"/>
    <lineage>
        <taxon>Eukaryota</taxon>
        <taxon>Metazoa</taxon>
        <taxon>Ecdysozoa</taxon>
        <taxon>Nematoda</taxon>
        <taxon>Chromadorea</taxon>
        <taxon>Rhabditida</taxon>
        <taxon>Tylenchina</taxon>
        <taxon>Panagrolaimomorpha</taxon>
        <taxon>Strongyloidoidea</taxon>
        <taxon>Strongyloididae</taxon>
        <taxon>Strongyloides</taxon>
    </lineage>
</organism>
<dbReference type="OrthoDB" id="5869508at2759"/>
<dbReference type="EMBL" id="LN609405">
    <property type="protein sequence ID" value="CEF61108.1"/>
    <property type="molecule type" value="Genomic_DNA"/>
</dbReference>
<dbReference type="SMART" id="SM00160">
    <property type="entry name" value="RanBD"/>
    <property type="match status" value="1"/>
</dbReference>
<evidence type="ECO:0000313" key="7">
    <source>
        <dbReference type="WBParaSite" id="SRAE_0000023800.1"/>
    </source>
</evidence>
<sequence>MNAPDSNKLSDNSGLKSSLLGSSKLSFDNIKPSASVFKKYEVTEEPEFDDTIKQAEEVPKPISQPIVKKFVFGQSLFKARHEKKVGEEKKDNICLESKSDCKPIFGETCIPDISKELGIDNPGISASSFLKSFADKKEKISSKNESEENLSNEDKTNEVDFDKLESSSYKLKDKNNTPLEPVEIKTGEEDECKIFNMLFTKIFQFDRVSKSWNEKGGGELRINKSFKEEGKEIARIITRIGANRRVIINSPPFEGMYCEMVTKTRVKFTAQTPDSSIPGLFLINATTSIISSFCTNMENEFNVNVIYPSDESISNERKRPADSDVETDNNIKNKKSL</sequence>
<dbReference type="AlphaFoldDB" id="A0A090MS79"/>
<evidence type="ECO:0000256" key="3">
    <source>
        <dbReference type="SAM" id="MobiDB-lite"/>
    </source>
</evidence>
<dbReference type="PANTHER" id="PTHR23138">
    <property type="entry name" value="RAN BINDING PROTEIN"/>
    <property type="match status" value="1"/>
</dbReference>
<reference evidence="7" key="3">
    <citation type="submission" date="2020-12" db="UniProtKB">
        <authorList>
            <consortium name="WormBaseParasite"/>
        </authorList>
    </citation>
    <scope>IDENTIFICATION</scope>
</reference>
<reference evidence="5" key="2">
    <citation type="submission" date="2014-09" db="EMBL/GenBank/DDBJ databases">
        <authorList>
            <person name="Aslett A.Martin."/>
        </authorList>
    </citation>
    <scope>NUCLEOTIDE SEQUENCE</scope>
    <source>
        <strain evidence="5">ED321 Heterogonic</strain>
    </source>
</reference>
<proteinExistence type="predicted"/>
<reference evidence="6" key="1">
    <citation type="submission" date="2014-09" db="EMBL/GenBank/DDBJ databases">
        <authorList>
            <person name="Martin A.A."/>
        </authorList>
    </citation>
    <scope>NUCLEOTIDE SEQUENCE</scope>
    <source>
        <strain evidence="6">ED321</strain>
    </source>
</reference>
<dbReference type="Proteomes" id="UP000035682">
    <property type="component" value="Unplaced"/>
</dbReference>
<dbReference type="PANTHER" id="PTHR23138:SF142">
    <property type="entry name" value="RAN-BINDING PROTEIN 3B-RELATED"/>
    <property type="match status" value="1"/>
</dbReference>
<gene>
    <name evidence="5 7 8" type="ORF">SRAE_0000023800</name>
</gene>
<dbReference type="Gene3D" id="2.30.29.30">
    <property type="entry name" value="Pleckstrin-homology domain (PH domain)/Phosphotyrosine-binding domain (PTB)"/>
    <property type="match status" value="1"/>
</dbReference>
<evidence type="ECO:0000313" key="8">
    <source>
        <dbReference type="WormBase" id="SRAE_0000023800"/>
    </source>
</evidence>
<dbReference type="GeneID" id="36373476"/>
<dbReference type="GO" id="GO:0005634">
    <property type="term" value="C:nucleus"/>
    <property type="evidence" value="ECO:0007669"/>
    <property type="project" value="UniProtKB-SubCell"/>
</dbReference>
<dbReference type="InterPro" id="IPR045255">
    <property type="entry name" value="RanBP1-like"/>
</dbReference>
<evidence type="ECO:0000313" key="6">
    <source>
        <dbReference type="Proteomes" id="UP000035682"/>
    </source>
</evidence>
<dbReference type="WormBase" id="SRAE_0000023800">
    <property type="protein sequence ID" value="SRP11244"/>
    <property type="gene ID" value="WBGene00255978"/>
</dbReference>
<evidence type="ECO:0000259" key="4">
    <source>
        <dbReference type="PROSITE" id="PS50196"/>
    </source>
</evidence>
<dbReference type="Pfam" id="PF00638">
    <property type="entry name" value="Ran_BP1"/>
    <property type="match status" value="1"/>
</dbReference>
<dbReference type="InterPro" id="IPR011993">
    <property type="entry name" value="PH-like_dom_sf"/>
</dbReference>
<keyword evidence="6" id="KW-1185">Reference proteome</keyword>
<protein>
    <submittedName>
        <fullName evidence="5 7">Ran binding domain and Pleckstrin homology-like domain-containing protein</fullName>
    </submittedName>
</protein>
<keyword evidence="2" id="KW-0539">Nucleus</keyword>
<feature type="region of interest" description="Disordered" evidence="3">
    <location>
        <begin position="312"/>
        <end position="337"/>
    </location>
</feature>
<dbReference type="InterPro" id="IPR000156">
    <property type="entry name" value="Ran_bind_dom"/>
</dbReference>
<feature type="region of interest" description="Disordered" evidence="3">
    <location>
        <begin position="1"/>
        <end position="20"/>
    </location>
</feature>
<feature type="domain" description="RanBD1" evidence="4">
    <location>
        <begin position="170"/>
        <end position="256"/>
    </location>
</feature>